<dbReference type="Pfam" id="PF01121">
    <property type="entry name" value="CoaE"/>
    <property type="match status" value="1"/>
</dbReference>
<dbReference type="GeneID" id="176375"/>
<dbReference type="Bgee" id="WBGene00011500">
    <property type="expression patterns" value="Expressed in embryo and 4 other cell types or tissues"/>
</dbReference>
<name>E5QCF8_CAEEL</name>
<dbReference type="GO" id="GO:0004140">
    <property type="term" value="F:dephospho-CoA kinase activity"/>
    <property type="evidence" value="ECO:0007669"/>
    <property type="project" value="InterPro"/>
</dbReference>
<dbReference type="PANTHER" id="PTHR10695">
    <property type="entry name" value="DEPHOSPHO-COA KINASE-RELATED"/>
    <property type="match status" value="1"/>
</dbReference>
<dbReference type="SUPFAM" id="SSF52540">
    <property type="entry name" value="P-loop containing nucleoside triphosphate hydrolases"/>
    <property type="match status" value="1"/>
</dbReference>
<dbReference type="OrthoDB" id="247245at2759"/>
<dbReference type="HAMAP" id="MF_00376">
    <property type="entry name" value="Dephospho_CoA_kinase"/>
    <property type="match status" value="1"/>
</dbReference>
<proteinExistence type="evidence at protein level"/>
<keyword evidence="5" id="KW-1185">Reference proteome</keyword>
<keyword evidence="4" id="KW-0418">Kinase</keyword>
<dbReference type="AGR" id="WB:WBGene00011500"/>
<keyword evidence="3" id="KW-1133">Transmembrane helix</keyword>
<evidence type="ECO:0000256" key="3">
    <source>
        <dbReference type="SAM" id="Phobius"/>
    </source>
</evidence>
<dbReference type="CTD" id="176375"/>
<evidence type="ECO:0000313" key="5">
    <source>
        <dbReference type="Proteomes" id="UP000001940"/>
    </source>
</evidence>
<evidence type="ECO:0000256" key="1">
    <source>
        <dbReference type="ARBA" id="ARBA00022741"/>
    </source>
</evidence>
<dbReference type="GO" id="GO:0005739">
    <property type="term" value="C:mitochondrion"/>
    <property type="evidence" value="ECO:0007005"/>
    <property type="project" value="WormBase"/>
</dbReference>
<dbReference type="RefSeq" id="NP_001255024.1">
    <property type="nucleotide sequence ID" value="NM_001268095.1"/>
</dbReference>
<keyword evidence="4" id="KW-0808">Transferase</keyword>
<evidence type="ECO:0007829" key="7">
    <source>
        <dbReference type="PeptideAtlas" id="E5QCF8"/>
    </source>
</evidence>
<dbReference type="CDD" id="cd02022">
    <property type="entry name" value="DPCK"/>
    <property type="match status" value="1"/>
</dbReference>
<evidence type="ECO:0000313" key="4">
    <source>
        <dbReference type="EMBL" id="CBY25198.1"/>
    </source>
</evidence>
<gene>
    <name evidence="4" type="ORF">CELE_T05G5.5</name>
    <name evidence="4 6" type="ORF">T05G5.5</name>
</gene>
<dbReference type="OMA" id="CQMDIEQ"/>
<dbReference type="PANTHER" id="PTHR10695:SF46">
    <property type="entry name" value="BIFUNCTIONAL COENZYME A SYNTHASE-RELATED"/>
    <property type="match status" value="1"/>
</dbReference>
<dbReference type="Gene3D" id="3.40.50.300">
    <property type="entry name" value="P-loop containing nucleotide triphosphate hydrolases"/>
    <property type="match status" value="1"/>
</dbReference>
<keyword evidence="7" id="KW-1267">Proteomics identification</keyword>
<feature type="transmembrane region" description="Helical" evidence="3">
    <location>
        <begin position="223"/>
        <end position="241"/>
    </location>
</feature>
<protein>
    <submittedName>
        <fullName evidence="4">Dephospho-CoA kinase</fullName>
    </submittedName>
</protein>
<dbReference type="SMR" id="E5QCF8"/>
<accession>E5QCF8</accession>
<keyword evidence="1" id="KW-0547">Nucleotide-binding</keyword>
<keyword evidence="3" id="KW-0472">Membrane</keyword>
<dbReference type="InterPro" id="IPR027417">
    <property type="entry name" value="P-loop_NTPase"/>
</dbReference>
<dbReference type="InterPro" id="IPR001977">
    <property type="entry name" value="Depp_CoAkinase"/>
</dbReference>
<dbReference type="PROSITE" id="PS51219">
    <property type="entry name" value="DPCK"/>
    <property type="match status" value="1"/>
</dbReference>
<dbReference type="PhylomeDB" id="E5QCF8"/>
<dbReference type="EMBL" id="BX284603">
    <property type="protein sequence ID" value="CBY25198.1"/>
    <property type="molecule type" value="Genomic_DNA"/>
</dbReference>
<dbReference type="Proteomes" id="UP000001940">
    <property type="component" value="Chromosome III"/>
</dbReference>
<keyword evidence="3" id="KW-0812">Transmembrane</keyword>
<dbReference type="AlphaFoldDB" id="E5QCF8"/>
<reference evidence="4 5" key="1">
    <citation type="journal article" date="1998" name="Science">
        <title>Genome sequence of the nematode C. elegans: a platform for investigating biology.</title>
        <authorList>
            <consortium name="The C. elegans sequencing consortium"/>
            <person name="Sulson J.E."/>
            <person name="Waterston R."/>
        </authorList>
    </citation>
    <scope>NUCLEOTIDE SEQUENCE [LARGE SCALE GENOMIC DNA]</scope>
    <source>
        <strain evidence="4 5">Bristol N2</strain>
    </source>
</reference>
<dbReference type="WormBase" id="T05G5.5d">
    <property type="protein sequence ID" value="CE00504"/>
    <property type="gene ID" value="WBGene00011500"/>
</dbReference>
<dbReference type="GO" id="GO:0005524">
    <property type="term" value="F:ATP binding"/>
    <property type="evidence" value="ECO:0007669"/>
    <property type="project" value="UniProtKB-KW"/>
</dbReference>
<dbReference type="NCBIfam" id="TIGR00152">
    <property type="entry name" value="dephospho-CoA kinase"/>
    <property type="match status" value="1"/>
</dbReference>
<dbReference type="ExpressionAtlas" id="E5QCF8">
    <property type="expression patterns" value="baseline and differential"/>
</dbReference>
<organism evidence="4 5">
    <name type="scientific">Caenorhabditis elegans</name>
    <dbReference type="NCBI Taxonomy" id="6239"/>
    <lineage>
        <taxon>Eukaryota</taxon>
        <taxon>Metazoa</taxon>
        <taxon>Ecdysozoa</taxon>
        <taxon>Nematoda</taxon>
        <taxon>Chromadorea</taxon>
        <taxon>Rhabditida</taxon>
        <taxon>Rhabditina</taxon>
        <taxon>Rhabditomorpha</taxon>
        <taxon>Rhabditoidea</taxon>
        <taxon>Rhabditidae</taxon>
        <taxon>Peloderinae</taxon>
        <taxon>Caenorhabditis</taxon>
    </lineage>
</organism>
<keyword evidence="2" id="KW-0067">ATP-binding</keyword>
<sequence length="246" mass="28267">MLQRISSEQIHISLQLQIEMLVVGLSGGVATGKSTVSSVFRAHGVPIIDADQVARQVVVPGTSTYNRLRKEFGDEYFDDEHGGVLRRDKLGKLIFSNPEKRKALNGITHPAIRWEMFKQFLTLLITGTKYIVFDTPLLFESGYDKWIGTTIVVWCDFEQEVERMVTRDNISRADAESRIHAQMDIEEKKKRAKIVIDNNGNIDELREKVKHVIAQLDKSWKPYIFRVAFGIILGVVPYYFFKYIRS</sequence>
<evidence type="ECO:0000313" key="6">
    <source>
        <dbReference type="WormBase" id="T05G5.5d"/>
    </source>
</evidence>
<evidence type="ECO:0000256" key="2">
    <source>
        <dbReference type="ARBA" id="ARBA00022840"/>
    </source>
</evidence>
<dbReference type="GO" id="GO:0015937">
    <property type="term" value="P:coenzyme A biosynthetic process"/>
    <property type="evidence" value="ECO:0007669"/>
    <property type="project" value="InterPro"/>
</dbReference>
<dbReference type="FunFam" id="3.40.50.300:FF:002606">
    <property type="entry name" value="Dephospho-CoA kinase 2"/>
    <property type="match status" value="1"/>
</dbReference>